<dbReference type="InterPro" id="IPR049513">
    <property type="entry name" value="TetR_C_40"/>
</dbReference>
<evidence type="ECO:0000313" key="7">
    <source>
        <dbReference type="Proteomes" id="UP001058860"/>
    </source>
</evidence>
<dbReference type="Gene3D" id="1.10.357.10">
    <property type="entry name" value="Tetracycline Repressor, domain 2"/>
    <property type="match status" value="1"/>
</dbReference>
<dbReference type="SUPFAM" id="SSF46689">
    <property type="entry name" value="Homeodomain-like"/>
    <property type="match status" value="1"/>
</dbReference>
<evidence type="ECO:0000256" key="4">
    <source>
        <dbReference type="PROSITE-ProRule" id="PRU00335"/>
    </source>
</evidence>
<accession>A0ABY5PHA6</accession>
<evidence type="ECO:0000259" key="5">
    <source>
        <dbReference type="PROSITE" id="PS50977"/>
    </source>
</evidence>
<organism evidence="6 7">
    <name type="scientific">Svornostia abyssi</name>
    <dbReference type="NCBI Taxonomy" id="2898438"/>
    <lineage>
        <taxon>Bacteria</taxon>
        <taxon>Bacillati</taxon>
        <taxon>Actinomycetota</taxon>
        <taxon>Thermoleophilia</taxon>
        <taxon>Solirubrobacterales</taxon>
        <taxon>Baekduiaceae</taxon>
        <taxon>Svornostia</taxon>
    </lineage>
</organism>
<dbReference type="InterPro" id="IPR009057">
    <property type="entry name" value="Homeodomain-like_sf"/>
</dbReference>
<name>A0ABY5PHA6_9ACTN</name>
<evidence type="ECO:0000256" key="1">
    <source>
        <dbReference type="ARBA" id="ARBA00023015"/>
    </source>
</evidence>
<dbReference type="PANTHER" id="PTHR47506">
    <property type="entry name" value="TRANSCRIPTIONAL REGULATORY PROTEIN"/>
    <property type="match status" value="1"/>
</dbReference>
<reference evidence="7" key="1">
    <citation type="submission" date="2021-11" db="EMBL/GenBank/DDBJ databases">
        <title>Cultivation dependent microbiological survey of springs from the worlds oldest radium mine currently devoted to the extraction of radon-saturated water.</title>
        <authorList>
            <person name="Kapinusova G."/>
            <person name="Smrhova T."/>
            <person name="Strejcek M."/>
            <person name="Suman J."/>
            <person name="Jani K."/>
            <person name="Pajer P."/>
            <person name="Uhlik O."/>
        </authorList>
    </citation>
    <scope>NUCLEOTIDE SEQUENCE [LARGE SCALE GENOMIC DNA]</scope>
    <source>
        <strain evidence="7">J379</strain>
    </source>
</reference>
<evidence type="ECO:0000313" key="6">
    <source>
        <dbReference type="EMBL" id="UUY03977.1"/>
    </source>
</evidence>
<evidence type="ECO:0000256" key="3">
    <source>
        <dbReference type="ARBA" id="ARBA00023163"/>
    </source>
</evidence>
<protein>
    <submittedName>
        <fullName evidence="6">TetR/AcrR family transcriptional regulator</fullName>
    </submittedName>
</protein>
<gene>
    <name evidence="6" type="ORF">LRS13_00150</name>
</gene>
<keyword evidence="7" id="KW-1185">Reference proteome</keyword>
<feature type="domain" description="HTH tetR-type" evidence="5">
    <location>
        <begin position="18"/>
        <end position="78"/>
    </location>
</feature>
<dbReference type="PROSITE" id="PS50977">
    <property type="entry name" value="HTH_TETR_2"/>
    <property type="match status" value="1"/>
</dbReference>
<evidence type="ECO:0000256" key="2">
    <source>
        <dbReference type="ARBA" id="ARBA00023125"/>
    </source>
</evidence>
<dbReference type="Pfam" id="PF21306">
    <property type="entry name" value="TetR_C_40"/>
    <property type="match status" value="1"/>
</dbReference>
<dbReference type="Pfam" id="PF00440">
    <property type="entry name" value="TetR_N"/>
    <property type="match status" value="1"/>
</dbReference>
<sequence length="215" mass="22878">MSATPENPPVDRRARRKAETRAKLVEAARALFARQGIDATRINEITESADVGFGSFYNYFEDKDAIVATVLEEVAAAAGASIDATSAGLEDPAEVVAFAHRSLVERAASDDEWGWLLVRLEVTHDLAFSTLGPYAVRDLRRGIEAGRFSVADEAVALIATGGALLGVMRAVLEGRVTAAQAAGPHVEGVLRMFGVAPEDAAEIARRPLPAPPRTE</sequence>
<dbReference type="Proteomes" id="UP001058860">
    <property type="component" value="Chromosome"/>
</dbReference>
<keyword evidence="2 4" id="KW-0238">DNA-binding</keyword>
<feature type="DNA-binding region" description="H-T-H motif" evidence="4">
    <location>
        <begin position="41"/>
        <end position="60"/>
    </location>
</feature>
<proteinExistence type="predicted"/>
<dbReference type="RefSeq" id="WP_353864475.1">
    <property type="nucleotide sequence ID" value="NZ_CP088295.1"/>
</dbReference>
<keyword evidence="1" id="KW-0805">Transcription regulation</keyword>
<keyword evidence="3" id="KW-0804">Transcription</keyword>
<dbReference type="InterPro" id="IPR001647">
    <property type="entry name" value="HTH_TetR"/>
</dbReference>
<dbReference type="PANTHER" id="PTHR47506:SF1">
    <property type="entry name" value="HTH-TYPE TRANSCRIPTIONAL REGULATOR YJDC"/>
    <property type="match status" value="1"/>
</dbReference>
<dbReference type="PRINTS" id="PR00455">
    <property type="entry name" value="HTHTETR"/>
</dbReference>
<dbReference type="EMBL" id="CP088295">
    <property type="protein sequence ID" value="UUY03977.1"/>
    <property type="molecule type" value="Genomic_DNA"/>
</dbReference>